<protein>
    <submittedName>
        <fullName evidence="1">Uncharacterized protein</fullName>
    </submittedName>
</protein>
<dbReference type="AlphaFoldDB" id="A0A0S4LBR1"/>
<sequence length="173" mass="19772">MKHADCRVHANRVLSNLVWSNDPLIVRAVTNLFRLLRDEVELDQSMRLLILRLTNNRLAVLEAAEDLLDILTSVTAQEPKLLAQISNALLRFGGNEIKRYAWSTVPENLTSIALTLHRQEKFRAAGLKLFESLIEMNLSQAKSALDVLDRNPVVRAAPYRPTRLRKRRAVIRK</sequence>
<keyword evidence="2" id="KW-1185">Reference proteome</keyword>
<evidence type="ECO:0000313" key="2">
    <source>
        <dbReference type="Proteomes" id="UP000198736"/>
    </source>
</evidence>
<name>A0A0S4LBR1_9BACT</name>
<reference evidence="2" key="1">
    <citation type="submission" date="2015-10" db="EMBL/GenBank/DDBJ databases">
        <authorList>
            <person name="Luecker S."/>
            <person name="Luecker S."/>
        </authorList>
    </citation>
    <scope>NUCLEOTIDE SEQUENCE [LARGE SCALE GENOMIC DNA]</scope>
</reference>
<accession>A0A0S4LBR1</accession>
<evidence type="ECO:0000313" key="1">
    <source>
        <dbReference type="EMBL" id="CUS33350.1"/>
    </source>
</evidence>
<organism evidence="1 2">
    <name type="scientific">Candidatus Nitrospira nitrificans</name>
    <dbReference type="NCBI Taxonomy" id="1742973"/>
    <lineage>
        <taxon>Bacteria</taxon>
        <taxon>Pseudomonadati</taxon>
        <taxon>Nitrospirota</taxon>
        <taxon>Nitrospiria</taxon>
        <taxon>Nitrospirales</taxon>
        <taxon>Nitrospiraceae</taxon>
        <taxon>Nitrospira</taxon>
    </lineage>
</organism>
<dbReference type="Proteomes" id="UP000198736">
    <property type="component" value="Unassembled WGS sequence"/>
</dbReference>
<proteinExistence type="predicted"/>
<dbReference type="STRING" id="1742973.COMA2_130026"/>
<gene>
    <name evidence="1" type="ORF">COMA2_130026</name>
</gene>
<dbReference type="EMBL" id="CZPZ01000005">
    <property type="protein sequence ID" value="CUS33350.1"/>
    <property type="molecule type" value="Genomic_DNA"/>
</dbReference>